<dbReference type="InterPro" id="IPR021352">
    <property type="entry name" value="DUF2971"/>
</dbReference>
<dbReference type="Proteomes" id="UP000486903">
    <property type="component" value="Unassembled WGS sequence"/>
</dbReference>
<evidence type="ECO:0000313" key="1">
    <source>
        <dbReference type="EMBL" id="NFV25310.1"/>
    </source>
</evidence>
<accession>A0A6B4JL63</accession>
<dbReference type="EMBL" id="SXFB01000002">
    <property type="protein sequence ID" value="NFV25310.1"/>
    <property type="molecule type" value="Genomic_DNA"/>
</dbReference>
<organism evidence="1 2">
    <name type="scientific">Clostridium botulinum</name>
    <dbReference type="NCBI Taxonomy" id="1491"/>
    <lineage>
        <taxon>Bacteria</taxon>
        <taxon>Bacillati</taxon>
        <taxon>Bacillota</taxon>
        <taxon>Clostridia</taxon>
        <taxon>Eubacteriales</taxon>
        <taxon>Clostridiaceae</taxon>
        <taxon>Clostridium</taxon>
    </lineage>
</organism>
<dbReference type="Pfam" id="PF11185">
    <property type="entry name" value="DUF2971"/>
    <property type="match status" value="1"/>
</dbReference>
<sequence>MYRFRSIDSILGKYDELNEQEIFLQSLERLNDPMEGEKDIYFKGDGIVWRNLLNHYIKCFEDTVYSSLYLKENEEEIKLLANIQVLKREYIDIEKQMMTKVDRKMLEEQEEMLPKIKNRFFSHEFILKLAENLSKIERPIRKEELLSYLRIIHPFAFEAINSVFVTYGIMKKIDVLSENKIKDFINKFKILYKFSIENDEKNCEKFFQSLNEVDEQIKLLYICNNSQKKFYRKSILITDEFPKLYLEQLDKLLYPDWYTACFMTDYTNSSVWGNYGNNHTGICLKFKAKDNNKIITLYNPNGRKEDFELKKVNYQNKFIEVDFFKSLGALPESELQKNWFTDGEGNVSKIFRNVKNWNDEWKKSHWTSFNKSITTKIEDWKYENEYRIVLPDLLGGDFIEDNTRKYKYDFNDLEGIIFGIKTSEVNKIKIMRIIKEKCIKENRKEFKFYQAKYSHTTGKICANKLDILKFS</sequence>
<name>A0A6B4JL63_CLOBO</name>
<reference evidence="1 2" key="1">
    <citation type="submission" date="2019-04" db="EMBL/GenBank/DDBJ databases">
        <title>Genome sequencing of Clostridium botulinum Groups I-IV and Clostridium butyricum.</title>
        <authorList>
            <person name="Brunt J."/>
            <person name="Van Vliet A.H.M."/>
            <person name="Stringer S.C."/>
            <person name="Carter A.T."/>
            <person name="Peck M.W."/>
        </authorList>
    </citation>
    <scope>NUCLEOTIDE SEQUENCE [LARGE SCALE GENOMIC DNA]</scope>
    <source>
        <strain evidence="1 2">BL81</strain>
    </source>
</reference>
<dbReference type="AlphaFoldDB" id="A0A6B4JL63"/>
<protein>
    <submittedName>
        <fullName evidence="1">DUF2971 domain-containing protein</fullName>
    </submittedName>
</protein>
<gene>
    <name evidence="1" type="ORF">FDG31_03860</name>
</gene>
<dbReference type="RefSeq" id="WP_003371471.1">
    <property type="nucleotide sequence ID" value="NZ_JACBBA010000002.1"/>
</dbReference>
<proteinExistence type="predicted"/>
<evidence type="ECO:0000313" key="2">
    <source>
        <dbReference type="Proteomes" id="UP000486903"/>
    </source>
</evidence>
<comment type="caution">
    <text evidence="1">The sequence shown here is derived from an EMBL/GenBank/DDBJ whole genome shotgun (WGS) entry which is preliminary data.</text>
</comment>